<feature type="signal peptide" evidence="1">
    <location>
        <begin position="1"/>
        <end position="21"/>
    </location>
</feature>
<dbReference type="OrthoDB" id="2982805at2759"/>
<keyword evidence="3" id="KW-1185">Reference proteome</keyword>
<protein>
    <recommendedName>
        <fullName evidence="4">Beta/gamma crystallin 'Greek key' domain-containing protein</fullName>
    </recommendedName>
</protein>
<accession>A0A409X576</accession>
<evidence type="ECO:0000313" key="3">
    <source>
        <dbReference type="Proteomes" id="UP000284706"/>
    </source>
</evidence>
<sequence length="117" mass="12473">MLFTTAKFTALLLAIAGSAQASVTPREELAPLSITFYDDVNYAGRPYSPAAVPGQCFTLPGDWLDRPQSVVIGPGYTCSFYVYADCVGSATVLSGSVPTLRASNLYNDIHSLLCTKN</sequence>
<proteinExistence type="predicted"/>
<evidence type="ECO:0008006" key="4">
    <source>
        <dbReference type="Google" id="ProtNLM"/>
    </source>
</evidence>
<dbReference type="InterPro" id="IPR011024">
    <property type="entry name" value="G_crystallin-like"/>
</dbReference>
<dbReference type="Proteomes" id="UP000284706">
    <property type="component" value="Unassembled WGS sequence"/>
</dbReference>
<dbReference type="SUPFAM" id="SSF49695">
    <property type="entry name" value="gamma-Crystallin-like"/>
    <property type="match status" value="1"/>
</dbReference>
<dbReference type="Gene3D" id="2.60.20.10">
    <property type="entry name" value="Crystallins"/>
    <property type="match status" value="1"/>
</dbReference>
<organism evidence="2 3">
    <name type="scientific">Gymnopilus dilepis</name>
    <dbReference type="NCBI Taxonomy" id="231916"/>
    <lineage>
        <taxon>Eukaryota</taxon>
        <taxon>Fungi</taxon>
        <taxon>Dikarya</taxon>
        <taxon>Basidiomycota</taxon>
        <taxon>Agaricomycotina</taxon>
        <taxon>Agaricomycetes</taxon>
        <taxon>Agaricomycetidae</taxon>
        <taxon>Agaricales</taxon>
        <taxon>Agaricineae</taxon>
        <taxon>Hymenogastraceae</taxon>
        <taxon>Gymnopilus</taxon>
    </lineage>
</organism>
<comment type="caution">
    <text evidence="2">The sequence shown here is derived from an EMBL/GenBank/DDBJ whole genome shotgun (WGS) entry which is preliminary data.</text>
</comment>
<evidence type="ECO:0000313" key="2">
    <source>
        <dbReference type="EMBL" id="PPQ85926.1"/>
    </source>
</evidence>
<gene>
    <name evidence="2" type="ORF">CVT26_000885</name>
</gene>
<keyword evidence="1" id="KW-0732">Signal</keyword>
<dbReference type="InParanoid" id="A0A409X576"/>
<evidence type="ECO:0000256" key="1">
    <source>
        <dbReference type="SAM" id="SignalP"/>
    </source>
</evidence>
<dbReference type="EMBL" id="NHYE01004183">
    <property type="protein sequence ID" value="PPQ85926.1"/>
    <property type="molecule type" value="Genomic_DNA"/>
</dbReference>
<name>A0A409X576_9AGAR</name>
<reference evidence="2 3" key="1">
    <citation type="journal article" date="2018" name="Evol. Lett.">
        <title>Horizontal gene cluster transfer increased hallucinogenic mushroom diversity.</title>
        <authorList>
            <person name="Reynolds H.T."/>
            <person name="Vijayakumar V."/>
            <person name="Gluck-Thaler E."/>
            <person name="Korotkin H.B."/>
            <person name="Matheny P.B."/>
            <person name="Slot J.C."/>
        </authorList>
    </citation>
    <scope>NUCLEOTIDE SEQUENCE [LARGE SCALE GENOMIC DNA]</scope>
    <source>
        <strain evidence="2 3">SRW20</strain>
    </source>
</reference>
<dbReference type="AlphaFoldDB" id="A0A409X576"/>
<feature type="chain" id="PRO_5019057937" description="Beta/gamma crystallin 'Greek key' domain-containing protein" evidence="1">
    <location>
        <begin position="22"/>
        <end position="117"/>
    </location>
</feature>